<reference evidence="1 2" key="1">
    <citation type="journal article" date="2019" name="Sci. Rep.">
        <title>Orb-weaving spider Araneus ventricosus genome elucidates the spidroin gene catalogue.</title>
        <authorList>
            <person name="Kono N."/>
            <person name="Nakamura H."/>
            <person name="Ohtoshi R."/>
            <person name="Moran D.A.P."/>
            <person name="Shinohara A."/>
            <person name="Yoshida Y."/>
            <person name="Fujiwara M."/>
            <person name="Mori M."/>
            <person name="Tomita M."/>
            <person name="Arakawa K."/>
        </authorList>
    </citation>
    <scope>NUCLEOTIDE SEQUENCE [LARGE SCALE GENOMIC DNA]</scope>
</reference>
<evidence type="ECO:0000313" key="1">
    <source>
        <dbReference type="EMBL" id="GBM10742.1"/>
    </source>
</evidence>
<evidence type="ECO:0000313" key="2">
    <source>
        <dbReference type="Proteomes" id="UP000499080"/>
    </source>
</evidence>
<name>A0A4Y2D1W0_ARAVE</name>
<gene>
    <name evidence="1" type="ORF">AVEN_127_1</name>
</gene>
<accession>A0A4Y2D1W0</accession>
<organism evidence="1 2">
    <name type="scientific">Araneus ventricosus</name>
    <name type="common">Orbweaver spider</name>
    <name type="synonym">Epeira ventricosa</name>
    <dbReference type="NCBI Taxonomy" id="182803"/>
    <lineage>
        <taxon>Eukaryota</taxon>
        <taxon>Metazoa</taxon>
        <taxon>Ecdysozoa</taxon>
        <taxon>Arthropoda</taxon>
        <taxon>Chelicerata</taxon>
        <taxon>Arachnida</taxon>
        <taxon>Araneae</taxon>
        <taxon>Araneomorphae</taxon>
        <taxon>Entelegynae</taxon>
        <taxon>Araneoidea</taxon>
        <taxon>Araneidae</taxon>
        <taxon>Araneus</taxon>
    </lineage>
</organism>
<proteinExistence type="predicted"/>
<keyword evidence="2" id="KW-1185">Reference proteome</keyword>
<protein>
    <submittedName>
        <fullName evidence="1">Uncharacterized protein</fullName>
    </submittedName>
</protein>
<dbReference type="AlphaFoldDB" id="A0A4Y2D1W0"/>
<sequence>MPLIISSYKTPTPIFYTLTDIYNKKTKIVNDNGTAIADDNVALVNGGGLINANRFTLGRTEIESNINYSALMRQVLGLMHFTPDYSSSEATNMSST</sequence>
<dbReference type="EMBL" id="BGPR01000290">
    <property type="protein sequence ID" value="GBM10742.1"/>
    <property type="molecule type" value="Genomic_DNA"/>
</dbReference>
<dbReference type="Proteomes" id="UP000499080">
    <property type="component" value="Unassembled WGS sequence"/>
</dbReference>
<comment type="caution">
    <text evidence="1">The sequence shown here is derived from an EMBL/GenBank/DDBJ whole genome shotgun (WGS) entry which is preliminary data.</text>
</comment>